<organism evidence="2 3">
    <name type="scientific">Meloidogyne enterolobii</name>
    <name type="common">Root-knot nematode worm</name>
    <name type="synonym">Meloidogyne mayaguensis</name>
    <dbReference type="NCBI Taxonomy" id="390850"/>
    <lineage>
        <taxon>Eukaryota</taxon>
        <taxon>Metazoa</taxon>
        <taxon>Ecdysozoa</taxon>
        <taxon>Nematoda</taxon>
        <taxon>Chromadorea</taxon>
        <taxon>Rhabditida</taxon>
        <taxon>Tylenchina</taxon>
        <taxon>Tylenchomorpha</taxon>
        <taxon>Tylenchoidea</taxon>
        <taxon>Meloidogynidae</taxon>
        <taxon>Meloidogyninae</taxon>
        <taxon>Meloidogyne</taxon>
    </lineage>
</organism>
<protein>
    <submittedName>
        <fullName evidence="2">Uncharacterized protein</fullName>
    </submittedName>
</protein>
<evidence type="ECO:0000256" key="1">
    <source>
        <dbReference type="SAM" id="Coils"/>
    </source>
</evidence>
<dbReference type="Proteomes" id="UP000580250">
    <property type="component" value="Unassembled WGS sequence"/>
</dbReference>
<reference evidence="2 3" key="1">
    <citation type="submission" date="2020-08" db="EMBL/GenBank/DDBJ databases">
        <authorList>
            <person name="Koutsovoulos G."/>
            <person name="Danchin GJ E."/>
        </authorList>
    </citation>
    <scope>NUCLEOTIDE SEQUENCE [LARGE SCALE GENOMIC DNA]</scope>
</reference>
<feature type="coiled-coil region" evidence="1">
    <location>
        <begin position="34"/>
        <end position="65"/>
    </location>
</feature>
<sequence>MAVQTDLQYLFVHKAIVDAAIWKGLIDKSDKEEVKAFNKEYDLLMNRKREEKRAAANKMDKKKAK</sequence>
<gene>
    <name evidence="2" type="ORF">MENT_LOCUS59336</name>
</gene>
<keyword evidence="1" id="KW-0175">Coiled coil</keyword>
<proteinExistence type="predicted"/>
<evidence type="ECO:0000313" key="3">
    <source>
        <dbReference type="Proteomes" id="UP000580250"/>
    </source>
</evidence>
<evidence type="ECO:0000313" key="2">
    <source>
        <dbReference type="EMBL" id="CAD2205521.1"/>
    </source>
</evidence>
<comment type="caution">
    <text evidence="2">The sequence shown here is derived from an EMBL/GenBank/DDBJ whole genome shotgun (WGS) entry which is preliminary data.</text>
</comment>
<accession>A0A6V7Y1Y6</accession>
<dbReference type="EMBL" id="CAJEWN010002850">
    <property type="protein sequence ID" value="CAD2205521.1"/>
    <property type="molecule type" value="Genomic_DNA"/>
</dbReference>
<dbReference type="AlphaFoldDB" id="A0A6V7Y1Y6"/>
<name>A0A6V7Y1Y6_MELEN</name>